<evidence type="ECO:0000313" key="2">
    <source>
        <dbReference type="Proteomes" id="UP000275078"/>
    </source>
</evidence>
<dbReference type="EMBL" id="ML119789">
    <property type="protein sequence ID" value="RPA74469.1"/>
    <property type="molecule type" value="Genomic_DNA"/>
</dbReference>
<dbReference type="AlphaFoldDB" id="A0A3N4HL00"/>
<keyword evidence="2" id="KW-1185">Reference proteome</keyword>
<dbReference type="Proteomes" id="UP000275078">
    <property type="component" value="Unassembled WGS sequence"/>
</dbReference>
<organism evidence="1 2">
    <name type="scientific">Ascobolus immersus RN42</name>
    <dbReference type="NCBI Taxonomy" id="1160509"/>
    <lineage>
        <taxon>Eukaryota</taxon>
        <taxon>Fungi</taxon>
        <taxon>Dikarya</taxon>
        <taxon>Ascomycota</taxon>
        <taxon>Pezizomycotina</taxon>
        <taxon>Pezizomycetes</taxon>
        <taxon>Pezizales</taxon>
        <taxon>Ascobolaceae</taxon>
        <taxon>Ascobolus</taxon>
    </lineage>
</organism>
<reference evidence="1 2" key="1">
    <citation type="journal article" date="2018" name="Nat. Ecol. Evol.">
        <title>Pezizomycetes genomes reveal the molecular basis of ectomycorrhizal truffle lifestyle.</title>
        <authorList>
            <person name="Murat C."/>
            <person name="Payen T."/>
            <person name="Noel B."/>
            <person name="Kuo A."/>
            <person name="Morin E."/>
            <person name="Chen J."/>
            <person name="Kohler A."/>
            <person name="Krizsan K."/>
            <person name="Balestrini R."/>
            <person name="Da Silva C."/>
            <person name="Montanini B."/>
            <person name="Hainaut M."/>
            <person name="Levati E."/>
            <person name="Barry K.W."/>
            <person name="Belfiori B."/>
            <person name="Cichocki N."/>
            <person name="Clum A."/>
            <person name="Dockter R.B."/>
            <person name="Fauchery L."/>
            <person name="Guy J."/>
            <person name="Iotti M."/>
            <person name="Le Tacon F."/>
            <person name="Lindquist E.A."/>
            <person name="Lipzen A."/>
            <person name="Malagnac F."/>
            <person name="Mello A."/>
            <person name="Molinier V."/>
            <person name="Miyauchi S."/>
            <person name="Poulain J."/>
            <person name="Riccioni C."/>
            <person name="Rubini A."/>
            <person name="Sitrit Y."/>
            <person name="Splivallo R."/>
            <person name="Traeger S."/>
            <person name="Wang M."/>
            <person name="Zifcakova L."/>
            <person name="Wipf D."/>
            <person name="Zambonelli A."/>
            <person name="Paolocci F."/>
            <person name="Nowrousian M."/>
            <person name="Ottonello S."/>
            <person name="Baldrian P."/>
            <person name="Spatafora J.W."/>
            <person name="Henrissat B."/>
            <person name="Nagy L.G."/>
            <person name="Aury J.M."/>
            <person name="Wincker P."/>
            <person name="Grigoriev I.V."/>
            <person name="Bonfante P."/>
            <person name="Martin F.M."/>
        </authorList>
    </citation>
    <scope>NUCLEOTIDE SEQUENCE [LARGE SCALE GENOMIC DNA]</scope>
    <source>
        <strain evidence="1 2">RN42</strain>
    </source>
</reference>
<name>A0A3N4HL00_ASCIM</name>
<protein>
    <submittedName>
        <fullName evidence="1">Uncharacterized protein</fullName>
    </submittedName>
</protein>
<accession>A0A3N4HL00</accession>
<evidence type="ECO:0000313" key="1">
    <source>
        <dbReference type="EMBL" id="RPA74469.1"/>
    </source>
</evidence>
<gene>
    <name evidence="1" type="ORF">BJ508DRAFT_34971</name>
</gene>
<sequence>MQILTGSAFLWLQSNFPSPSTTTSPLSFPPHLLPIGPKRVNVNNLGTPSKKLCPYQSMSSDAPTDMSSHDYDYYFRRIITTASMYLESLRNFIAKLRARGKIYGNEGSAIGILILQWGEVRKLQIPEHPSFHIICKTHDLGLTDCEDPDCWKKFRKAQKVRLWCDKEEENVSRMLDNALCPLQDIGIRDMRNLVRPMLVALIIRAMESWERRFEECLIAESSVLPGTGLDKYGR</sequence>
<proteinExistence type="predicted"/>